<accession>A0AAU9GBP3</accession>
<organism evidence="2 3">
    <name type="scientific">Drosophila madeirensis</name>
    <name type="common">Fruit fly</name>
    <dbReference type="NCBI Taxonomy" id="30013"/>
    <lineage>
        <taxon>Eukaryota</taxon>
        <taxon>Metazoa</taxon>
        <taxon>Ecdysozoa</taxon>
        <taxon>Arthropoda</taxon>
        <taxon>Hexapoda</taxon>
        <taxon>Insecta</taxon>
        <taxon>Pterygota</taxon>
        <taxon>Neoptera</taxon>
        <taxon>Endopterygota</taxon>
        <taxon>Diptera</taxon>
        <taxon>Brachycera</taxon>
        <taxon>Muscomorpha</taxon>
        <taxon>Ephydroidea</taxon>
        <taxon>Drosophilidae</taxon>
        <taxon>Drosophila</taxon>
        <taxon>Sophophora</taxon>
    </lineage>
</organism>
<keyword evidence="2" id="KW-0418">Kinase</keyword>
<dbReference type="GO" id="GO:0016301">
    <property type="term" value="F:kinase activity"/>
    <property type="evidence" value="ECO:0007669"/>
    <property type="project" value="UniProtKB-KW"/>
</dbReference>
<evidence type="ECO:0000313" key="2">
    <source>
        <dbReference type="EMBL" id="BFG06070.1"/>
    </source>
</evidence>
<evidence type="ECO:0000256" key="1">
    <source>
        <dbReference type="SAM" id="MobiDB-lite"/>
    </source>
</evidence>
<evidence type="ECO:0000313" key="3">
    <source>
        <dbReference type="Proteomes" id="UP001500889"/>
    </source>
</evidence>
<protein>
    <submittedName>
        <fullName evidence="2">NAD kinase</fullName>
    </submittedName>
</protein>
<feature type="region of interest" description="Disordered" evidence="1">
    <location>
        <begin position="58"/>
        <end position="86"/>
    </location>
</feature>
<dbReference type="AlphaFoldDB" id="A0AAU9GBP3"/>
<name>A0AAU9GBP3_DROMD</name>
<keyword evidence="2" id="KW-0808">Transferase</keyword>
<keyword evidence="3" id="KW-1185">Reference proteome</keyword>
<gene>
    <name evidence="2" type="ORF">DMAD_04661</name>
</gene>
<feature type="compositionally biased region" description="Low complexity" evidence="1">
    <location>
        <begin position="24"/>
        <end position="41"/>
    </location>
</feature>
<feature type="region of interest" description="Disordered" evidence="1">
    <location>
        <begin position="1"/>
        <end position="41"/>
    </location>
</feature>
<proteinExistence type="predicted"/>
<dbReference type="EMBL" id="AP029267">
    <property type="protein sequence ID" value="BFG06070.1"/>
    <property type="molecule type" value="Genomic_DNA"/>
</dbReference>
<reference evidence="2 3" key="1">
    <citation type="submission" date="2024-02" db="EMBL/GenBank/DDBJ databases">
        <title>A chromosome-level genome assembly of Drosophila madeirensis, a fruit fly species endemic to Madeira island.</title>
        <authorList>
            <person name="Tomihara K."/>
            <person name="Llopart A."/>
            <person name="Yamamoto D."/>
        </authorList>
    </citation>
    <scope>NUCLEOTIDE SEQUENCE [LARGE SCALE GENOMIC DNA]</scope>
    <source>
        <strain evidence="2 3">RF1</strain>
    </source>
</reference>
<dbReference type="Proteomes" id="UP001500889">
    <property type="component" value="Chromosome E"/>
</dbReference>
<sequence>MTSSYNIMMSAAASPAQTVPKAKSTASGGVGSSNSNDVAGSYYDGHENHLLHVNSVRVSSAAASSAPGPGLTNGRAGSDAEMRWWW</sequence>